<dbReference type="EMBL" id="AM293858">
    <property type="protein sequence ID" value="CAL25368.1"/>
    <property type="molecule type" value="Genomic_DNA"/>
</dbReference>
<evidence type="ECO:0000313" key="1">
    <source>
        <dbReference type="EMBL" id="CAL25368.1"/>
    </source>
</evidence>
<sequence length="76" mass="8735">MKLFARAYFINNCSSQSRTKTRDILNCLTPWILLAQPGYALSNFINFVAGIDKVTVRSLDQVSHNMRQLILSIFNR</sequence>
<organism evidence="1">
    <name type="scientific">Vibrio vulnificus</name>
    <dbReference type="NCBI Taxonomy" id="672"/>
    <lineage>
        <taxon>Bacteria</taxon>
        <taxon>Pseudomonadati</taxon>
        <taxon>Pseudomonadota</taxon>
        <taxon>Gammaproteobacteria</taxon>
        <taxon>Vibrionales</taxon>
        <taxon>Vibrionaceae</taxon>
        <taxon>Vibrio</taxon>
    </lineage>
</organism>
<accession>A0A9P1JAG8</accession>
<protein>
    <submittedName>
        <fullName evidence="1">Transposase</fullName>
    </submittedName>
</protein>
<dbReference type="AlphaFoldDB" id="A0A9P1JAG8"/>
<gene>
    <name evidence="1" type="primary">vep06</name>
</gene>
<name>A0A9P1JAG8_VIBVL</name>
<reference evidence="1" key="1">
    <citation type="journal article" date="2008" name="J. Bacteriol.">
        <title>A common virulence plasmid in biotype 2 Vibrio vulnificus and its dissemination aided by a conjugal plasmid.</title>
        <authorList>
            <person name="Lee C.T."/>
            <person name="Amaro C."/>
            <person name="Wu K.M."/>
            <person name="Valiente E."/>
            <person name="Chang Y.F."/>
            <person name="Tsai S.F."/>
            <person name="Chang C.H."/>
            <person name="Hor L.I."/>
        </authorList>
    </citation>
    <scope>NUCLEOTIDE SEQUENCE</scope>
    <source>
        <strain evidence="1">CECT4999</strain>
    </source>
</reference>
<proteinExistence type="predicted"/>